<reference evidence="10" key="1">
    <citation type="submission" date="2020-07" db="EMBL/GenBank/DDBJ databases">
        <authorList>
            <person name="Pothier F. J."/>
        </authorList>
    </citation>
    <scope>NUCLEOTIDE SEQUENCE</scope>
    <source>
        <strain evidence="10">CFBP 8129</strain>
    </source>
</reference>
<dbReference type="SUPFAM" id="SSF51730">
    <property type="entry name" value="FAD-linked oxidoreductase"/>
    <property type="match status" value="1"/>
</dbReference>
<name>A0A6V7BJT5_9XANT</name>
<comment type="cofactor">
    <cofactor evidence="1 9">
        <name>FAD</name>
        <dbReference type="ChEBI" id="CHEBI:57692"/>
    </cofactor>
</comment>
<keyword evidence="5 9" id="KW-0274">FAD</keyword>
<accession>A0A6V7BJT5</accession>
<dbReference type="Gene3D" id="3.20.20.220">
    <property type="match status" value="1"/>
</dbReference>
<dbReference type="PANTHER" id="PTHR45754">
    <property type="entry name" value="METHYLENETETRAHYDROFOLATE REDUCTASE"/>
    <property type="match status" value="1"/>
</dbReference>
<dbReference type="GO" id="GO:0005829">
    <property type="term" value="C:cytosol"/>
    <property type="evidence" value="ECO:0007669"/>
    <property type="project" value="TreeGrafter"/>
</dbReference>
<organism evidence="10">
    <name type="scientific">Xanthomonas hortorum pv. gardneri</name>
    <dbReference type="NCBI Taxonomy" id="2754056"/>
    <lineage>
        <taxon>Bacteria</taxon>
        <taxon>Pseudomonadati</taxon>
        <taxon>Pseudomonadota</taxon>
        <taxon>Gammaproteobacteria</taxon>
        <taxon>Lysobacterales</taxon>
        <taxon>Lysobacteraceae</taxon>
        <taxon>Xanthomonas</taxon>
    </lineage>
</organism>
<evidence type="ECO:0000256" key="3">
    <source>
        <dbReference type="ARBA" id="ARBA00006743"/>
    </source>
</evidence>
<evidence type="ECO:0000256" key="5">
    <source>
        <dbReference type="ARBA" id="ARBA00022827"/>
    </source>
</evidence>
<keyword evidence="4 9" id="KW-0285">Flavoprotein</keyword>
<evidence type="ECO:0000256" key="7">
    <source>
        <dbReference type="ARBA" id="ARBA00034478"/>
    </source>
</evidence>
<dbReference type="UniPathway" id="UPA00193"/>
<dbReference type="GO" id="GO:0009086">
    <property type="term" value="P:methionine biosynthetic process"/>
    <property type="evidence" value="ECO:0007669"/>
    <property type="project" value="TreeGrafter"/>
</dbReference>
<protein>
    <recommendedName>
        <fullName evidence="9">Methylenetetrahydrofolate reductase</fullName>
    </recommendedName>
</protein>
<dbReference type="Pfam" id="PF02219">
    <property type="entry name" value="MTHFR"/>
    <property type="match status" value="1"/>
</dbReference>
<evidence type="ECO:0000256" key="8">
    <source>
        <dbReference type="ARBA" id="ARBA00048628"/>
    </source>
</evidence>
<evidence type="ECO:0000256" key="9">
    <source>
        <dbReference type="RuleBase" id="RU003862"/>
    </source>
</evidence>
<dbReference type="EMBL" id="LR828253">
    <property type="protein sequence ID" value="CAD0302523.1"/>
    <property type="molecule type" value="Genomic_DNA"/>
</dbReference>
<proteinExistence type="inferred from homology"/>
<dbReference type="CDD" id="cd00537">
    <property type="entry name" value="MTHFR"/>
    <property type="match status" value="1"/>
</dbReference>
<comment type="pathway">
    <text evidence="2 9">One-carbon metabolism; tetrahydrofolate interconversion.</text>
</comment>
<comment type="pathway">
    <text evidence="7">Amino-acid biosynthesis; L-methionine biosynthesis via de novo pathway.</text>
</comment>
<dbReference type="GO" id="GO:0106312">
    <property type="term" value="F:methylenetetrahydrofolate reductase (NADH) activity"/>
    <property type="evidence" value="ECO:0007669"/>
    <property type="project" value="UniProtKB-EC"/>
</dbReference>
<dbReference type="EMBL" id="LR828253">
    <property type="protein sequence ID" value="CAD0302526.1"/>
    <property type="molecule type" value="Genomic_DNA"/>
</dbReference>
<keyword evidence="6 9" id="KW-0560">Oxidoreductase</keyword>
<sequence length="303" mass="32065">MYHPITTKARQKILIYPDTPSLASTVTDAYSLEVSATDIPGLTAAAPRIMRGSTIAIPYLPSQDNDARLAAAQSVRALGFAPMPHLSARRITSLEELHAFVRRAVDDAGVERCLVIAGDAPSAIGPFPDSVSLITTGVFERAGIKTIGVAGHPEGHPGMPATDQWDVLERKCRSIAERGMAPLIVTQFAFDADIVLTWLEALRARGIAHPVRVGVPGPAGVAVLARYAARCGVGACASMLSKYGISIGKLFGSAGPDCFVDRLATGLTEAHGDVSLHFFPFGGIAQSVAWVEQYRSRTAAHIL</sequence>
<comment type="similarity">
    <text evidence="3 9">Belongs to the methylenetetrahydrofolate reductase family.</text>
</comment>
<dbReference type="GO" id="GO:0035999">
    <property type="term" value="P:tetrahydrofolate interconversion"/>
    <property type="evidence" value="ECO:0007669"/>
    <property type="project" value="UniProtKB-UniPathway"/>
</dbReference>
<evidence type="ECO:0000256" key="6">
    <source>
        <dbReference type="ARBA" id="ARBA00023002"/>
    </source>
</evidence>
<evidence type="ECO:0000256" key="2">
    <source>
        <dbReference type="ARBA" id="ARBA00004777"/>
    </source>
</evidence>
<dbReference type="InterPro" id="IPR003171">
    <property type="entry name" value="Mehydrof_redctse-like"/>
</dbReference>
<dbReference type="InterPro" id="IPR029041">
    <property type="entry name" value="FAD-linked_oxidoreductase-like"/>
</dbReference>
<dbReference type="AlphaFoldDB" id="A0A6V7BJT5"/>
<dbReference type="GO" id="GO:0071949">
    <property type="term" value="F:FAD binding"/>
    <property type="evidence" value="ECO:0007669"/>
    <property type="project" value="TreeGrafter"/>
</dbReference>
<dbReference type="PANTHER" id="PTHR45754:SF3">
    <property type="entry name" value="METHYLENETETRAHYDROFOLATE REDUCTASE (NADPH)"/>
    <property type="match status" value="1"/>
</dbReference>
<comment type="catalytic activity">
    <reaction evidence="8">
        <text>(6S)-5-methyl-5,6,7,8-tetrahydrofolate + NAD(+) = (6R)-5,10-methylene-5,6,7,8-tetrahydrofolate + NADH + H(+)</text>
        <dbReference type="Rhea" id="RHEA:19821"/>
        <dbReference type="ChEBI" id="CHEBI:15378"/>
        <dbReference type="ChEBI" id="CHEBI:15636"/>
        <dbReference type="ChEBI" id="CHEBI:18608"/>
        <dbReference type="ChEBI" id="CHEBI:57540"/>
        <dbReference type="ChEBI" id="CHEBI:57945"/>
        <dbReference type="EC" id="1.5.1.54"/>
    </reaction>
    <physiologicalReaction direction="right-to-left" evidence="8">
        <dbReference type="Rhea" id="RHEA:19823"/>
    </physiologicalReaction>
</comment>
<evidence type="ECO:0000313" key="10">
    <source>
        <dbReference type="EMBL" id="CAD0302523.1"/>
    </source>
</evidence>
<evidence type="ECO:0000256" key="1">
    <source>
        <dbReference type="ARBA" id="ARBA00001974"/>
    </source>
</evidence>
<gene>
    <name evidence="10" type="ORF">CFBP8129_03880</name>
</gene>
<evidence type="ECO:0000256" key="4">
    <source>
        <dbReference type="ARBA" id="ARBA00022630"/>
    </source>
</evidence>